<accession>A0A3G1KTF9</accession>
<dbReference type="SUPFAM" id="SSF55383">
    <property type="entry name" value="Copper amine oxidase, domain N"/>
    <property type="match status" value="1"/>
</dbReference>
<protein>
    <recommendedName>
        <fullName evidence="5">Copper amine oxidase N-terminal domain-containing protein</fullName>
    </recommendedName>
</protein>
<dbReference type="InterPro" id="IPR032485">
    <property type="entry name" value="LRP1-like_beta_prop"/>
</dbReference>
<name>A0A3G1KTF9_FORW1</name>
<feature type="domain" description="Copper amine oxidase-like N-terminal" evidence="1">
    <location>
        <begin position="53"/>
        <end position="165"/>
    </location>
</feature>
<keyword evidence="4" id="KW-1185">Reference proteome</keyword>
<dbReference type="Gene3D" id="3.30.457.10">
    <property type="entry name" value="Copper amine oxidase-like, N-terminal domain"/>
    <property type="match status" value="1"/>
</dbReference>
<dbReference type="EMBL" id="CP017634">
    <property type="protein sequence ID" value="ATW25793.1"/>
    <property type="molecule type" value="Genomic_DNA"/>
</dbReference>
<dbReference type="InterPro" id="IPR012854">
    <property type="entry name" value="Cu_amine_oxidase-like_N"/>
</dbReference>
<gene>
    <name evidence="3" type="ORF">DCMF_14380</name>
</gene>
<dbReference type="InterPro" id="IPR036582">
    <property type="entry name" value="Mao_N_sf"/>
</dbReference>
<evidence type="ECO:0008006" key="5">
    <source>
        <dbReference type="Google" id="ProtNLM"/>
    </source>
</evidence>
<sequence length="599" mass="65865">MLKKCGGLVLVLLLILICVPVLGEDVNEQPVSLDNAFMESTLLPFDFKGYAFVNGKLLAYDNSADYKNCNINDRVMVPIRLVVDVLTDLENAVYWNTYWDAAKPDTVILTTSYEPKYKVVITAGSKTMQVNGKNIALDVPAQVIGNRIVLPLRAIGEAINREVCWLDGMVIISQVPIDLSSAKTKEVAAKAKNQLSACGKDVDAKPDPIAVYHDGYYALRTYYDAKDNYVRELYYYKNGKASKINLAGDPKISMPYGIEGNSVVGDSLYYPTRIGAETKLYRLDFATNSSVEVCSLSADNVSWSLDNEGWFGGVIRLGQDTFVVLHSGDGTMGGDTIYRLINNSLVHVGDPNLLSSIAQVGTKLYYTSLDSMGMTENNLYYLDLAKDEPAADIALDGYTYDLVRTVTVNFTSLGVSTDMEGLAVKDNCIYSMLYEEKAEKDNRNVVKIDTADNTQTILPIEVSKFWLVTDGIIYQEYTSRKLMKSDFDGNNARVLADKNLGMIKVYGSQVYYTVSGEAGLYHLNAVTEAGEKLSDIVTDDILINKSGSYFINKSYEAGIFKISGGKAAKIADGFVQGYINTAGGILYNKRGSAEVYLAK</sequence>
<organism evidence="3 4">
    <name type="scientific">Formimonas warabiya</name>
    <dbReference type="NCBI Taxonomy" id="1761012"/>
    <lineage>
        <taxon>Bacteria</taxon>
        <taxon>Bacillati</taxon>
        <taxon>Bacillota</taxon>
        <taxon>Clostridia</taxon>
        <taxon>Eubacteriales</taxon>
        <taxon>Peptococcaceae</taxon>
        <taxon>Candidatus Formimonas</taxon>
    </lineage>
</organism>
<proteinExistence type="predicted"/>
<evidence type="ECO:0000259" key="1">
    <source>
        <dbReference type="Pfam" id="PF07833"/>
    </source>
</evidence>
<dbReference type="Pfam" id="PF07833">
    <property type="entry name" value="Cu_amine_oxidN1"/>
    <property type="match status" value="1"/>
</dbReference>
<evidence type="ECO:0000313" key="4">
    <source>
        <dbReference type="Proteomes" id="UP000323521"/>
    </source>
</evidence>
<reference evidence="3 4" key="1">
    <citation type="submission" date="2016-10" db="EMBL/GenBank/DDBJ databases">
        <title>Complete Genome Sequence of Peptococcaceae strain DCMF.</title>
        <authorList>
            <person name="Edwards R.J."/>
            <person name="Holland S.I."/>
            <person name="Deshpande N.P."/>
            <person name="Wong Y.K."/>
            <person name="Ertan H."/>
            <person name="Manefield M."/>
            <person name="Russell T.L."/>
            <person name="Lee M.J."/>
        </authorList>
    </citation>
    <scope>NUCLEOTIDE SEQUENCE [LARGE SCALE GENOMIC DNA]</scope>
    <source>
        <strain evidence="3 4">DCMF</strain>
    </source>
</reference>
<dbReference type="Proteomes" id="UP000323521">
    <property type="component" value="Chromosome"/>
</dbReference>
<feature type="domain" description="Prolow-density lipoprotein receptor-related protein 1-like beta-propeller" evidence="2">
    <location>
        <begin position="367"/>
        <end position="562"/>
    </location>
</feature>
<evidence type="ECO:0000259" key="2">
    <source>
        <dbReference type="Pfam" id="PF16472"/>
    </source>
</evidence>
<dbReference type="Pfam" id="PF16472">
    <property type="entry name" value="DUF5050"/>
    <property type="match status" value="1"/>
</dbReference>
<dbReference type="RefSeq" id="WP_214659348.1">
    <property type="nucleotide sequence ID" value="NZ_CP017634.1"/>
</dbReference>
<dbReference type="KEGG" id="fwa:DCMF_14380"/>
<evidence type="ECO:0000313" key="3">
    <source>
        <dbReference type="EMBL" id="ATW25793.1"/>
    </source>
</evidence>
<dbReference type="AlphaFoldDB" id="A0A3G1KTF9"/>